<sequence length="547" mass="61963">MPDNKRINSQLNKPLTSFLLSQSQAELSKAQAFIVPTSSKFNDFGYRTACTIGFRDKKGEINWLEGRCAIQGEEDLLAAVQELFFDPDMKEVFHHQLRKPFRTLLVDAKSYSILRRTLGESHARSILTSLQDVATLKGQSFDHEWYNFYKEEVFTHAMIRSSEAYFAYRKGERVLQGLQELDADAREAFSVELKGVGPQTRFDFQFDSQNFLRGRIAVIIGQNGCGKTSALAKLSKVLADKESRSAEVTHRPELNQVIAFIHTASVRQFIPSSKEGLARARVFTFNPASPRKQREDSATTLLVDVARGHDTQGPLLNHLSEILQAEFGQFQVLVPMKKDRKDAAGTFMLPNVEYMPFEEWFRGGERDILKNAANVAPWQELKFIDRNGKERKLSMGQQAFLKFILVALANAGPASALLIDEPENFLHPNLISRFMRSLNKILNGTRSIAFVATHSPFVVREVQSAQVHVMRDEGGVLIVRKPRMQTLGANVASISNEVFGDDLPHHLYEELLERAERESQTFSDALEKYASELSAEALMRLRRMMEQ</sequence>
<dbReference type="GO" id="GO:0016887">
    <property type="term" value="F:ATP hydrolysis activity"/>
    <property type="evidence" value="ECO:0007669"/>
    <property type="project" value="InterPro"/>
</dbReference>
<comment type="caution">
    <text evidence="2">The sequence shown here is derived from an EMBL/GenBank/DDBJ whole genome shotgun (WGS) entry which is preliminary data.</text>
</comment>
<gene>
    <name evidence="2" type="ORF">M5G27_19695</name>
</gene>
<dbReference type="InterPro" id="IPR051396">
    <property type="entry name" value="Bact_Antivir_Def_Nuclease"/>
</dbReference>
<dbReference type="SUPFAM" id="SSF52540">
    <property type="entry name" value="P-loop containing nucleoside triphosphate hydrolases"/>
    <property type="match status" value="1"/>
</dbReference>
<keyword evidence="2" id="KW-0067">ATP-binding</keyword>
<organism evidence="2 3">
    <name type="scientific">Pseudomonas shahriarae</name>
    <dbReference type="NCBI Taxonomy" id="2745512"/>
    <lineage>
        <taxon>Bacteria</taxon>
        <taxon>Pseudomonadati</taxon>
        <taxon>Pseudomonadota</taxon>
        <taxon>Gammaproteobacteria</taxon>
        <taxon>Pseudomonadales</taxon>
        <taxon>Pseudomonadaceae</taxon>
        <taxon>Pseudomonas</taxon>
    </lineage>
</organism>
<evidence type="ECO:0000313" key="2">
    <source>
        <dbReference type="EMBL" id="MDD1009705.1"/>
    </source>
</evidence>
<dbReference type="InterPro" id="IPR003959">
    <property type="entry name" value="ATPase_AAA_core"/>
</dbReference>
<keyword evidence="2" id="KW-0547">Nucleotide-binding</keyword>
<feature type="domain" description="AAA+ ATPase" evidence="1">
    <location>
        <begin position="213"/>
        <end position="483"/>
    </location>
</feature>
<dbReference type="SMART" id="SM00382">
    <property type="entry name" value="AAA"/>
    <property type="match status" value="1"/>
</dbReference>
<dbReference type="Proteomes" id="UP001148185">
    <property type="component" value="Unassembled WGS sequence"/>
</dbReference>
<dbReference type="PANTHER" id="PTHR43581:SF2">
    <property type="entry name" value="EXCINUCLEASE ATPASE SUBUNIT"/>
    <property type="match status" value="1"/>
</dbReference>
<dbReference type="RefSeq" id="WP_273877617.1">
    <property type="nucleotide sequence ID" value="NZ_JAMDHA010000023.1"/>
</dbReference>
<accession>A0A9X4HB81</accession>
<keyword evidence="3" id="KW-1185">Reference proteome</keyword>
<dbReference type="Gene3D" id="3.40.50.300">
    <property type="entry name" value="P-loop containing nucleotide triphosphate hydrolases"/>
    <property type="match status" value="1"/>
</dbReference>
<reference evidence="2 3" key="1">
    <citation type="submission" date="2022-05" db="EMBL/GenBank/DDBJ databases">
        <title>Novel Pseudomonas spp. Isolated from a Rainbow Trout Aquaculture Facility.</title>
        <authorList>
            <person name="Testerman T."/>
            <person name="Graf J."/>
        </authorList>
    </citation>
    <scope>NUCLEOTIDE SEQUENCE [LARGE SCALE GENOMIC DNA]</scope>
    <source>
        <strain evidence="2 3">ID1042</strain>
    </source>
</reference>
<dbReference type="EMBL" id="JAMDHA010000023">
    <property type="protein sequence ID" value="MDD1009705.1"/>
    <property type="molecule type" value="Genomic_DNA"/>
</dbReference>
<dbReference type="Pfam" id="PF13304">
    <property type="entry name" value="AAA_21"/>
    <property type="match status" value="1"/>
</dbReference>
<dbReference type="InterPro" id="IPR027417">
    <property type="entry name" value="P-loop_NTPase"/>
</dbReference>
<proteinExistence type="predicted"/>
<evidence type="ECO:0000313" key="3">
    <source>
        <dbReference type="Proteomes" id="UP001148185"/>
    </source>
</evidence>
<dbReference type="AlphaFoldDB" id="A0A9X4HB81"/>
<dbReference type="InterPro" id="IPR003593">
    <property type="entry name" value="AAA+_ATPase"/>
</dbReference>
<protein>
    <submittedName>
        <fullName evidence="2">ATP-binding protein</fullName>
    </submittedName>
</protein>
<evidence type="ECO:0000259" key="1">
    <source>
        <dbReference type="SMART" id="SM00382"/>
    </source>
</evidence>
<dbReference type="PANTHER" id="PTHR43581">
    <property type="entry name" value="ATP/GTP PHOSPHATASE"/>
    <property type="match status" value="1"/>
</dbReference>
<name>A0A9X4HB81_9PSED</name>
<dbReference type="GO" id="GO:0005524">
    <property type="term" value="F:ATP binding"/>
    <property type="evidence" value="ECO:0007669"/>
    <property type="project" value="UniProtKB-KW"/>
</dbReference>